<reference evidence="1 2" key="1">
    <citation type="journal article" name="Front. Microbiol.">
        <title>Sugar Metabolism of the First Thermophilic Planctomycete Thermogutta terrifontis: Comparative Genomic and Transcriptomic Approaches.</title>
        <authorList>
            <person name="Elcheninov A.G."/>
            <person name="Menzel P."/>
            <person name="Gudbergsdottir S.R."/>
            <person name="Slesarev A.I."/>
            <person name="Kadnikov V.V."/>
            <person name="Krogh A."/>
            <person name="Bonch-Osmolovskaya E.A."/>
            <person name="Peng X."/>
            <person name="Kublanov I.V."/>
        </authorList>
    </citation>
    <scope>NUCLEOTIDE SEQUENCE [LARGE SCALE GENOMIC DNA]</scope>
    <source>
        <strain evidence="1 2">R1</strain>
    </source>
</reference>
<gene>
    <name evidence="1" type="ORF">THTE_3232</name>
</gene>
<evidence type="ECO:0000313" key="2">
    <source>
        <dbReference type="Proteomes" id="UP000215086"/>
    </source>
</evidence>
<dbReference type="KEGG" id="ttf:THTE_3232"/>
<keyword evidence="2" id="KW-1185">Reference proteome</keyword>
<protein>
    <submittedName>
        <fullName evidence="1">Uncharacterized protein</fullName>
    </submittedName>
</protein>
<organism evidence="1 2">
    <name type="scientific">Thermogutta terrifontis</name>
    <dbReference type="NCBI Taxonomy" id="1331910"/>
    <lineage>
        <taxon>Bacteria</taxon>
        <taxon>Pseudomonadati</taxon>
        <taxon>Planctomycetota</taxon>
        <taxon>Planctomycetia</taxon>
        <taxon>Pirellulales</taxon>
        <taxon>Thermoguttaceae</taxon>
        <taxon>Thermogutta</taxon>
    </lineage>
</organism>
<accession>A0A286RIQ0</accession>
<evidence type="ECO:0000313" key="1">
    <source>
        <dbReference type="EMBL" id="ASV75834.1"/>
    </source>
</evidence>
<dbReference type="EMBL" id="CP018477">
    <property type="protein sequence ID" value="ASV75834.1"/>
    <property type="molecule type" value="Genomic_DNA"/>
</dbReference>
<name>A0A286RIQ0_9BACT</name>
<sequence>MDKHRLCMKDRIELSLSDVTGTYSGRSNKPFPTGCATKLL</sequence>
<dbReference type="Proteomes" id="UP000215086">
    <property type="component" value="Chromosome"/>
</dbReference>
<proteinExistence type="predicted"/>
<dbReference type="AlphaFoldDB" id="A0A286RIQ0"/>